<dbReference type="OrthoDB" id="66418at2759"/>
<accession>A0A8T2UW32</accession>
<dbReference type="InterPro" id="IPR011990">
    <property type="entry name" value="TPR-like_helical_dom_sf"/>
</dbReference>
<evidence type="ECO:0000313" key="3">
    <source>
        <dbReference type="Proteomes" id="UP000825935"/>
    </source>
</evidence>
<dbReference type="EMBL" id="CM035409">
    <property type="protein sequence ID" value="KAH7438928.1"/>
    <property type="molecule type" value="Genomic_DNA"/>
</dbReference>
<organism evidence="2 3">
    <name type="scientific">Ceratopteris richardii</name>
    <name type="common">Triangle waterfern</name>
    <dbReference type="NCBI Taxonomy" id="49495"/>
    <lineage>
        <taxon>Eukaryota</taxon>
        <taxon>Viridiplantae</taxon>
        <taxon>Streptophyta</taxon>
        <taxon>Embryophyta</taxon>
        <taxon>Tracheophyta</taxon>
        <taxon>Polypodiopsida</taxon>
        <taxon>Polypodiidae</taxon>
        <taxon>Polypodiales</taxon>
        <taxon>Pteridineae</taxon>
        <taxon>Pteridaceae</taxon>
        <taxon>Parkerioideae</taxon>
        <taxon>Ceratopteris</taxon>
    </lineage>
</organism>
<sequence>MPSTALSKYSLRMRLRQHLCFTSLQLAQEHMRTARQLLSSQRKQDLEAALESIEAALEQCPFLEKALELRARILLRMRRFKQLVEMLRDYVPNTIHLTTFFEVPSPPPSPLKIIESPPRKENGRILFSQESYTDELLLLSSGNHPFFLSKLRRRLGSPPPYRKIGQNQEWRYLVLGQACFHLGMLEEAMVLLQNGKRTASAVLRLHCNRLRDDNFASEGSLASIRQMDDCLDADAVTRMLDNIKFLLRRRTAGMAALQAGLYTESVRHFSKIIDGRKGSPSGFIADCYLQRAIAYQATGRVVDAISDCNRSLALNPYCARALSVRASIFENVGCHSECLLDLQHLKMLYDASLRYQMLPETRTWRMRNRLPPDFDLAGGLDDINCRIAAARKRLREICSLDAHTILDLPKSCSTDDAKRAYLVLSLKHRADMATQFIDRCELADDERDMANLKEEVHASANRLSNLIHKAYIKVLSSIADENRVLNQGFLAGHAENSMARKKLIEKVDLGKVDSAVKLDHGKDAVTCASVEGQTDEQNVCSSTVGSVEETHDDSERDACDYCQPFGGLTTADLAHALSHALLIDMSASSASATEFNPWMHRWSPSISQPLKVT</sequence>
<dbReference type="Proteomes" id="UP000825935">
    <property type="component" value="Chromosome 4"/>
</dbReference>
<dbReference type="PANTHER" id="PTHR46816">
    <property type="entry name" value="OS01G0273500 PROTEIN"/>
    <property type="match status" value="1"/>
</dbReference>
<name>A0A8T2UW32_CERRI</name>
<dbReference type="PANTHER" id="PTHR46816:SF2">
    <property type="entry name" value="J DOMAIN-CONTAINING PROTEIN"/>
    <property type="match status" value="1"/>
</dbReference>
<evidence type="ECO:0000256" key="1">
    <source>
        <dbReference type="SAM" id="Coils"/>
    </source>
</evidence>
<dbReference type="SUPFAM" id="SSF48452">
    <property type="entry name" value="TPR-like"/>
    <property type="match status" value="2"/>
</dbReference>
<proteinExistence type="predicted"/>
<keyword evidence="3" id="KW-1185">Reference proteome</keyword>
<dbReference type="SMART" id="SM00028">
    <property type="entry name" value="TPR"/>
    <property type="match status" value="2"/>
</dbReference>
<dbReference type="OMA" id="NEYSING"/>
<protein>
    <submittedName>
        <fullName evidence="2">Uncharacterized protein</fullName>
    </submittedName>
</protein>
<dbReference type="InterPro" id="IPR019734">
    <property type="entry name" value="TPR_rpt"/>
</dbReference>
<feature type="coiled-coil region" evidence="1">
    <location>
        <begin position="442"/>
        <end position="469"/>
    </location>
</feature>
<keyword evidence="1" id="KW-0175">Coiled coil</keyword>
<evidence type="ECO:0000313" key="2">
    <source>
        <dbReference type="EMBL" id="KAH7438928.1"/>
    </source>
</evidence>
<comment type="caution">
    <text evidence="2">The sequence shown here is derived from an EMBL/GenBank/DDBJ whole genome shotgun (WGS) entry which is preliminary data.</text>
</comment>
<gene>
    <name evidence="2" type="ORF">KP509_04G037300</name>
</gene>
<reference evidence="2" key="1">
    <citation type="submission" date="2021-08" db="EMBL/GenBank/DDBJ databases">
        <title>WGS assembly of Ceratopteris richardii.</title>
        <authorList>
            <person name="Marchant D.B."/>
            <person name="Chen G."/>
            <person name="Jenkins J."/>
            <person name="Shu S."/>
            <person name="Leebens-Mack J."/>
            <person name="Grimwood J."/>
            <person name="Schmutz J."/>
            <person name="Soltis P."/>
            <person name="Soltis D."/>
            <person name="Chen Z.-H."/>
        </authorList>
    </citation>
    <scope>NUCLEOTIDE SEQUENCE</scope>
    <source>
        <strain evidence="2">Whitten #5841</strain>
        <tissue evidence="2">Leaf</tissue>
    </source>
</reference>
<dbReference type="AlphaFoldDB" id="A0A8T2UW32"/>
<dbReference type="Gene3D" id="1.25.40.10">
    <property type="entry name" value="Tetratricopeptide repeat domain"/>
    <property type="match status" value="1"/>
</dbReference>